<feature type="coiled-coil region" evidence="1">
    <location>
        <begin position="75"/>
        <end position="367"/>
    </location>
</feature>
<feature type="coiled-coil region" evidence="1">
    <location>
        <begin position="1199"/>
        <end position="1233"/>
    </location>
</feature>
<evidence type="ECO:0000313" key="3">
    <source>
        <dbReference type="Proteomes" id="UP000035681"/>
    </source>
</evidence>
<feature type="coiled-coil region" evidence="1">
    <location>
        <begin position="1512"/>
        <end position="1574"/>
    </location>
</feature>
<dbReference type="AlphaFoldDB" id="A0A0K0E7W1"/>
<feature type="region of interest" description="Disordered" evidence="2">
    <location>
        <begin position="1275"/>
        <end position="1323"/>
    </location>
</feature>
<protein>
    <submittedName>
        <fullName evidence="4">Viral A-type inclusion protein</fullName>
    </submittedName>
</protein>
<evidence type="ECO:0000256" key="2">
    <source>
        <dbReference type="SAM" id="MobiDB-lite"/>
    </source>
</evidence>
<accession>A0A0K0E7W1</accession>
<feature type="compositionally biased region" description="Low complexity" evidence="2">
    <location>
        <begin position="1280"/>
        <end position="1308"/>
    </location>
</feature>
<feature type="coiled-coil region" evidence="1">
    <location>
        <begin position="924"/>
        <end position="1030"/>
    </location>
</feature>
<feature type="coiled-coil region" evidence="1">
    <location>
        <begin position="407"/>
        <end position="470"/>
    </location>
</feature>
<feature type="coiled-coil region" evidence="1">
    <location>
        <begin position="1121"/>
        <end position="1155"/>
    </location>
</feature>
<keyword evidence="1" id="KW-0175">Coiled coil</keyword>
<name>A0A0K0E7W1_STRER</name>
<keyword evidence="3" id="KW-1185">Reference proteome</keyword>
<dbReference type="Proteomes" id="UP000035681">
    <property type="component" value="Unplaced"/>
</dbReference>
<evidence type="ECO:0000313" key="4">
    <source>
        <dbReference type="WBParaSite" id="SSTP_0000558900.1"/>
    </source>
</evidence>
<reference evidence="4" key="1">
    <citation type="submission" date="2015-08" db="UniProtKB">
        <authorList>
            <consortium name="WormBaseParasite"/>
        </authorList>
    </citation>
    <scope>IDENTIFICATION</scope>
</reference>
<dbReference type="WBParaSite" id="TCONS_00001271.p1">
    <property type="protein sequence ID" value="TCONS_00001271.p1"/>
    <property type="gene ID" value="XLOC_001176"/>
</dbReference>
<dbReference type="PANTHER" id="PTHR23159">
    <property type="entry name" value="CENTROSOMAL PROTEIN 2"/>
    <property type="match status" value="1"/>
</dbReference>
<feature type="coiled-coil region" evidence="1">
    <location>
        <begin position="1616"/>
        <end position="1705"/>
    </location>
</feature>
<feature type="coiled-coil region" evidence="1">
    <location>
        <begin position="1334"/>
        <end position="1481"/>
    </location>
</feature>
<proteinExistence type="predicted"/>
<evidence type="ECO:0000256" key="1">
    <source>
        <dbReference type="SAM" id="Coils"/>
    </source>
</evidence>
<dbReference type="STRING" id="6248.A0A0K0E7W1"/>
<organism evidence="4">
    <name type="scientific">Strongyloides stercoralis</name>
    <name type="common">Threadworm</name>
    <dbReference type="NCBI Taxonomy" id="6248"/>
    <lineage>
        <taxon>Eukaryota</taxon>
        <taxon>Metazoa</taxon>
        <taxon>Ecdysozoa</taxon>
        <taxon>Nematoda</taxon>
        <taxon>Chromadorea</taxon>
        <taxon>Rhabditida</taxon>
        <taxon>Tylenchina</taxon>
        <taxon>Panagrolaimomorpha</taxon>
        <taxon>Strongyloidoidea</taxon>
        <taxon>Strongyloididae</taxon>
        <taxon>Strongyloides</taxon>
    </lineage>
</organism>
<dbReference type="WBParaSite" id="SSTP_0000558900.1">
    <property type="protein sequence ID" value="SSTP_0000558900.1"/>
    <property type="gene ID" value="SSTP_0000558900"/>
</dbReference>
<feature type="coiled-coil region" evidence="1">
    <location>
        <begin position="559"/>
        <end position="649"/>
    </location>
</feature>
<feature type="coiled-coil region" evidence="1">
    <location>
        <begin position="678"/>
        <end position="705"/>
    </location>
</feature>
<sequence>MNEVMEGQSNEDHLNKINYTALYETFFKGNDNLENYNFWYQKLINFNLPENETYENTNIIIRAMQYIIQYEHTVAEELKEISEKEAVEMAEKEENWEQERQIYVEELSNLREKITNDAGYDDLTEAFRDEINTLKEENNHLKQIGRDRDRELADQREKEEDLIMKISNLEKDKNIKTYQLAQYEDTIKELNRKVSRKDDSSQKNEWEIKKLRQRNEQVLKLSTQLEDVMEQNTKLKKEVERVTIALEDATELINENSEKYDILTKKMTEAEVNVSRLVEENNLLQRQLKEKHNDLQELLTQDEITGKELNSLIKKKDSTIEKLNNELQAYQIELEQYKKMVESGNMKKNYEEEMETLKEELISATKVAKALFGISEKTGTNDEDPTAGLRVRLIQLDKKLEKSIDDNKLLIKEKKHLEDLIVEKEESNIKLYKEIDRLRKTAFGDKDLEVKRLEEQIKFRDNQIGKLIQKISLMEIHLSEIEMNKENEINNKQVDEKKIDNMVDNNINKVESKPKKNIKVQRSKSIDDKNIIIPSTSTHSKELISEKDLSSIEASALLITSLNGELIRLLQELEDKDNELIKLNKLYKNQENIIEEMNTKLINIENSENSTKLIKDEIENIKHDCSEKVENISLELEKQKISNQELKRLLSTVNVDEDEKMRRLSESTRRLVYVEIQNANFRREKRILEDKVESYKILIEKKEDKIKCLGKNNEERIQEIMFQNELNVIEIARLQNNLINSVPQFEYERVVEKYKKLMLQFFNITGENKENINETAFTRIDILNDNINDNITKEQLRAEITMLKNLNEVINNQSDYWQKEVEKLKIECNEINDFLEAFRSASDLQNFIGAIQKKFINCLTNQQDIKDDRIMLEKKLKKLYMDSRKAEKEWKNDRKKLVDGIMHLKRLLEREKSKNFYNISVDEIAMLKEKMDMIEENKNEVKKNLEEIENEKNKLKLLTNNLEAMQESIKELSLNDPNVVSYQKIIQAHIFNNMTLNNNLKNLNKKLKLLEKELEEVKNTNEDLDKINKDLYLLTIKPLELTPIQTVDFKIYENLFKNNKDSTEIDNADANNIDDTVSIKSDDIYINNKDQNEKIKTIIIDNSEDYEREIQSIKKTAHIAMEGYKEQLKQKNKSIEEYKSLVEKMIIEIKNMDNDFNEKIKLIKESNKKALENSLNVTSNETTSDISQNNLYIELQESLNLKEKECVKYMGELKELEEAYLELTNKYKNKEKNVCDIGLQTYIDDNTSIKINPIVSDKISDNSESPNKVIEDVDVDTNENNKVTNRSNSSSSVVSSSSSGTSSLSNNNETEKQSAKSSNVDIKSITSTREDMLILQQKNEIRRLRTKVINMERRNKELETENSAISEKLSKYTRKTTCDLSSNLDVENQTLKTEITKLRREAVTMRKRIENLNKQVFELEKNNKTKRRSENTSVERWKEKKNFDSTINILKKQLSESKKEQKELQERLDRRDRLIEQLHEEKGSLRVEAAMKRAKNIENRTSIVKSEANILENKLRDEMALQQTRIDTLKEKLTMLHNENIHLKKKVSKLEKELVEQKEKFEENKKEIAKNENKMVVFEIDDTYKNKKNVIPEIVIQEDSGYETTYRKQLSDSDENKILKKELRMVEIKCVELTEQVTKLRLELMEYQEKYDTLKRKYDDRVSQDNQLASIMLLKDKIEAKERLISIQRQKIEDLEKELWERNNQRTFEIHSDVFY</sequence>
<dbReference type="PANTHER" id="PTHR23159:SF31">
    <property type="entry name" value="CENTROSOME-ASSOCIATED PROTEIN CEP250 ISOFORM X1"/>
    <property type="match status" value="1"/>
</dbReference>